<dbReference type="PANTHER" id="PTHR46543:SF1">
    <property type="entry name" value="ZINC FINGER CCHC DOMAIN-CONTAINING PROTEIN 7"/>
    <property type="match status" value="1"/>
</dbReference>
<dbReference type="InterPro" id="IPR051644">
    <property type="entry name" value="TRAMP_AT-DNA-binding"/>
</dbReference>
<evidence type="ECO:0000313" key="10">
    <source>
        <dbReference type="EMBL" id="CAF1541382.1"/>
    </source>
</evidence>
<sequence length="500" mass="56412">MEQNAGGVGSQQAELLVGFQEATPINRTDITNNQHQQINQNSLKRAKEGDDSFEREHRLVSSNNKYFYNSNNRPTTTTSTTTSSGRIGTTVGARQASFPPFKINFVSDEVPSELAIIKDINKNCKISLSYGRFSSTGNKKSFLLYANSNDQFERLLNKNVWPITICSHDYILDIPSKVPTSYSLIATGVPAQWDLTDFELDVKKQHPSIIKVERMMVRGGTPISKVRIDFSSNQDVQKLLKCKRLLLDDENTSFMVQQYYPPFKILRCYNCQQYNDHVAANCPHKDNPVCFRCGQNHPYNPSCSNAICCANCGEEHLAGNPNCRVKIAERIKCKSNTNTSNEYQTSTTKTTPNAWTNTTSKYIPVFDCQPSTTTTTSTTTVENPKSDISIEISNKLDLILNKINHLTDEYVNLKANFNNVEQQIRSCQQVINLFKIFITEQMCPLIMEVGEGVMGKKQDMNKKKLRPLISNFSEGLELLTKSFEINSIQPSSYESISEDL</sequence>
<comment type="subcellular location">
    <subcellularLocation>
        <location evidence="1">Nucleus</location>
    </subcellularLocation>
</comment>
<dbReference type="PANTHER" id="PTHR46543">
    <property type="entry name" value="ZINC FINGER CCHC DOMAIN-CONTAINING PROTEIN 7"/>
    <property type="match status" value="1"/>
</dbReference>
<dbReference type="GO" id="GO:0071035">
    <property type="term" value="P:nuclear polyadenylation-dependent rRNA catabolic process"/>
    <property type="evidence" value="ECO:0007669"/>
    <property type="project" value="TreeGrafter"/>
</dbReference>
<evidence type="ECO:0000256" key="8">
    <source>
        <dbReference type="SAM" id="MobiDB-lite"/>
    </source>
</evidence>
<evidence type="ECO:0000256" key="6">
    <source>
        <dbReference type="ARBA" id="ARBA00023242"/>
    </source>
</evidence>
<proteinExistence type="predicted"/>
<dbReference type="GO" id="GO:0071031">
    <property type="term" value="P:nuclear mRNA surveillance of mRNA 3'-end processing"/>
    <property type="evidence" value="ECO:0007669"/>
    <property type="project" value="TreeGrafter"/>
</dbReference>
<evidence type="ECO:0000256" key="4">
    <source>
        <dbReference type="ARBA" id="ARBA00022771"/>
    </source>
</evidence>
<dbReference type="GO" id="GO:0071037">
    <property type="term" value="P:nuclear polyadenylation-dependent snRNA catabolic process"/>
    <property type="evidence" value="ECO:0007669"/>
    <property type="project" value="TreeGrafter"/>
</dbReference>
<keyword evidence="3" id="KW-0677">Repeat</keyword>
<evidence type="ECO:0000256" key="5">
    <source>
        <dbReference type="ARBA" id="ARBA00022833"/>
    </source>
</evidence>
<dbReference type="GO" id="GO:0071038">
    <property type="term" value="P:TRAMP-dependent tRNA surveillance pathway"/>
    <property type="evidence" value="ECO:0007669"/>
    <property type="project" value="TreeGrafter"/>
</dbReference>
<accession>A0A815B610</accession>
<evidence type="ECO:0000313" key="9">
    <source>
        <dbReference type="EMBL" id="CAF1266086.1"/>
    </source>
</evidence>
<keyword evidence="6" id="KW-0539">Nucleus</keyword>
<gene>
    <name evidence="9" type="ORF">EDS130_LOCUS28778</name>
    <name evidence="10" type="ORF">XAT740_LOCUS42207</name>
</gene>
<evidence type="ECO:0000313" key="11">
    <source>
        <dbReference type="Proteomes" id="UP000663828"/>
    </source>
</evidence>
<reference evidence="9" key="1">
    <citation type="submission" date="2021-02" db="EMBL/GenBank/DDBJ databases">
        <authorList>
            <person name="Nowell W R."/>
        </authorList>
    </citation>
    <scope>NUCLEOTIDE SEQUENCE</scope>
</reference>
<dbReference type="OrthoDB" id="422005at2759"/>
<name>A0A815B610_ADIRI</name>
<dbReference type="EMBL" id="CAJNOJ010000189">
    <property type="protein sequence ID" value="CAF1266086.1"/>
    <property type="molecule type" value="Genomic_DNA"/>
</dbReference>
<dbReference type="Proteomes" id="UP000663828">
    <property type="component" value="Unassembled WGS sequence"/>
</dbReference>
<protein>
    <recommendedName>
        <fullName evidence="13">Gag-like protein</fullName>
    </recommendedName>
</protein>
<evidence type="ECO:0000313" key="12">
    <source>
        <dbReference type="Proteomes" id="UP000663852"/>
    </source>
</evidence>
<dbReference type="SUPFAM" id="SSF57756">
    <property type="entry name" value="Retrovirus zinc finger-like domains"/>
    <property type="match status" value="1"/>
</dbReference>
<feature type="coiled-coil region" evidence="7">
    <location>
        <begin position="396"/>
        <end position="430"/>
    </location>
</feature>
<dbReference type="Proteomes" id="UP000663852">
    <property type="component" value="Unassembled WGS sequence"/>
</dbReference>
<evidence type="ECO:0000256" key="3">
    <source>
        <dbReference type="ARBA" id="ARBA00022737"/>
    </source>
</evidence>
<dbReference type="GO" id="GO:0071039">
    <property type="term" value="P:nuclear polyadenylation-dependent CUT catabolic process"/>
    <property type="evidence" value="ECO:0007669"/>
    <property type="project" value="TreeGrafter"/>
</dbReference>
<evidence type="ECO:0000256" key="7">
    <source>
        <dbReference type="SAM" id="Coils"/>
    </source>
</evidence>
<dbReference type="GO" id="GO:0071036">
    <property type="term" value="P:nuclear polyadenylation-dependent snoRNA catabolic process"/>
    <property type="evidence" value="ECO:0007669"/>
    <property type="project" value="TreeGrafter"/>
</dbReference>
<keyword evidence="5" id="KW-0862">Zinc</keyword>
<keyword evidence="2" id="KW-0479">Metal-binding</keyword>
<dbReference type="InterPro" id="IPR036875">
    <property type="entry name" value="Znf_CCHC_sf"/>
</dbReference>
<organism evidence="9 12">
    <name type="scientific">Adineta ricciae</name>
    <name type="common">Rotifer</name>
    <dbReference type="NCBI Taxonomy" id="249248"/>
    <lineage>
        <taxon>Eukaryota</taxon>
        <taxon>Metazoa</taxon>
        <taxon>Spiralia</taxon>
        <taxon>Gnathifera</taxon>
        <taxon>Rotifera</taxon>
        <taxon>Eurotatoria</taxon>
        <taxon>Bdelloidea</taxon>
        <taxon>Adinetida</taxon>
        <taxon>Adinetidae</taxon>
        <taxon>Adineta</taxon>
    </lineage>
</organism>
<comment type="caution">
    <text evidence="9">The sequence shown here is derived from an EMBL/GenBank/DDBJ whole genome shotgun (WGS) entry which is preliminary data.</text>
</comment>
<evidence type="ECO:0000256" key="1">
    <source>
        <dbReference type="ARBA" id="ARBA00004123"/>
    </source>
</evidence>
<feature type="region of interest" description="Disordered" evidence="8">
    <location>
        <begin position="65"/>
        <end position="87"/>
    </location>
</feature>
<dbReference type="AlphaFoldDB" id="A0A815B610"/>
<keyword evidence="4" id="KW-0863">Zinc-finger</keyword>
<keyword evidence="7" id="KW-0175">Coiled coil</keyword>
<dbReference type="GO" id="GO:0003723">
    <property type="term" value="F:RNA binding"/>
    <property type="evidence" value="ECO:0007669"/>
    <property type="project" value="TreeGrafter"/>
</dbReference>
<dbReference type="GO" id="GO:0008270">
    <property type="term" value="F:zinc ion binding"/>
    <property type="evidence" value="ECO:0007669"/>
    <property type="project" value="UniProtKB-KW"/>
</dbReference>
<keyword evidence="11" id="KW-1185">Reference proteome</keyword>
<evidence type="ECO:0008006" key="13">
    <source>
        <dbReference type="Google" id="ProtNLM"/>
    </source>
</evidence>
<dbReference type="GO" id="GO:0031499">
    <property type="term" value="C:TRAMP complex"/>
    <property type="evidence" value="ECO:0007669"/>
    <property type="project" value="TreeGrafter"/>
</dbReference>
<dbReference type="EMBL" id="CAJNOR010005033">
    <property type="protein sequence ID" value="CAF1541382.1"/>
    <property type="molecule type" value="Genomic_DNA"/>
</dbReference>
<evidence type="ECO:0000256" key="2">
    <source>
        <dbReference type="ARBA" id="ARBA00022723"/>
    </source>
</evidence>